<evidence type="ECO:0008006" key="5">
    <source>
        <dbReference type="Google" id="ProtNLM"/>
    </source>
</evidence>
<evidence type="ECO:0000256" key="1">
    <source>
        <dbReference type="ARBA" id="ARBA00022729"/>
    </source>
</evidence>
<accession>A0AAG5DS27</accession>
<dbReference type="Proteomes" id="UP000075880">
    <property type="component" value="Unassembled WGS sequence"/>
</dbReference>
<feature type="chain" id="PRO_5042515345" description="MD-2-related lipid-recognition domain-containing protein" evidence="2">
    <location>
        <begin position="22"/>
        <end position="192"/>
    </location>
</feature>
<feature type="signal peptide" evidence="2">
    <location>
        <begin position="1"/>
        <end position="21"/>
    </location>
</feature>
<dbReference type="InterPro" id="IPR036846">
    <property type="entry name" value="GM2-AP_sf"/>
</dbReference>
<sequence length="192" mass="22104">MLRTLVVGLFCIFSTLQPSHEEMVKIFKIDRISNCESSDPFPAFLLPEYGVMYDRGVVCFNCTLRIVEQIDGPMKYVANIKRCEKDLTKCEFFNEIEADDLCGYFSKVEFQQGFLNNISSTLSCPVQPAEYRFTNNKWDMTSIVNLPGSAYRWNITATVTQLTTGRVVYCTVMMARIVVIRKKGNRNKQRKN</sequence>
<reference evidence="3" key="1">
    <citation type="submission" date="2024-04" db="UniProtKB">
        <authorList>
            <consortium name="EnsemblMetazoa"/>
        </authorList>
    </citation>
    <scope>IDENTIFICATION</scope>
    <source>
        <strain evidence="3">EBRO</strain>
    </source>
</reference>
<proteinExistence type="predicted"/>
<evidence type="ECO:0000313" key="3">
    <source>
        <dbReference type="EnsemblMetazoa" id="ENSAATROPP013760"/>
    </source>
</evidence>
<organism evidence="3 4">
    <name type="scientific">Anopheles atroparvus</name>
    <name type="common">European mosquito</name>
    <dbReference type="NCBI Taxonomy" id="41427"/>
    <lineage>
        <taxon>Eukaryota</taxon>
        <taxon>Metazoa</taxon>
        <taxon>Ecdysozoa</taxon>
        <taxon>Arthropoda</taxon>
        <taxon>Hexapoda</taxon>
        <taxon>Insecta</taxon>
        <taxon>Pterygota</taxon>
        <taxon>Neoptera</taxon>
        <taxon>Endopterygota</taxon>
        <taxon>Diptera</taxon>
        <taxon>Nematocera</taxon>
        <taxon>Culicoidea</taxon>
        <taxon>Culicidae</taxon>
        <taxon>Anophelinae</taxon>
        <taxon>Anopheles</taxon>
    </lineage>
</organism>
<dbReference type="EnsemblMetazoa" id="ENSAATROPT015319">
    <property type="protein sequence ID" value="ENSAATROPP013760"/>
    <property type="gene ID" value="ENSAATROPG012472"/>
</dbReference>
<dbReference type="Gene3D" id="2.70.220.10">
    <property type="entry name" value="Ganglioside GM2 activator"/>
    <property type="match status" value="1"/>
</dbReference>
<name>A0AAG5DS27_ANOAO</name>
<dbReference type="AlphaFoldDB" id="A0AAG5DS27"/>
<keyword evidence="1 2" id="KW-0732">Signal</keyword>
<evidence type="ECO:0000256" key="2">
    <source>
        <dbReference type="SAM" id="SignalP"/>
    </source>
</evidence>
<evidence type="ECO:0000313" key="4">
    <source>
        <dbReference type="Proteomes" id="UP000075880"/>
    </source>
</evidence>
<protein>
    <recommendedName>
        <fullName evidence="5">MD-2-related lipid-recognition domain-containing protein</fullName>
    </recommendedName>
</protein>
<keyword evidence="4" id="KW-1185">Reference proteome</keyword>